<evidence type="ECO:0000256" key="15">
    <source>
        <dbReference type="PIRNR" id="PIRNR004803"/>
    </source>
</evidence>
<dbReference type="NCBIfam" id="TIGR00649">
    <property type="entry name" value="MG423"/>
    <property type="match status" value="1"/>
</dbReference>
<keyword evidence="10 14" id="KW-0694">RNA-binding</keyword>
<name>A0A5J5GEF1_9BACL</name>
<dbReference type="PANTHER" id="PTHR43694:SF4">
    <property type="entry name" value="RIBONUCLEASE J 2"/>
    <property type="match status" value="1"/>
</dbReference>
<feature type="binding site" evidence="18">
    <location>
        <position position="75"/>
    </location>
    <ligand>
        <name>Zn(2+)</name>
        <dbReference type="ChEBI" id="CHEBI:29105"/>
        <label>1</label>
        <note>catalytic</note>
    </ligand>
</feature>
<keyword evidence="7 14" id="KW-0378">Hydrolase</keyword>
<dbReference type="AlphaFoldDB" id="A0A5J5GEF1"/>
<evidence type="ECO:0000259" key="19">
    <source>
        <dbReference type="SMART" id="SM00849"/>
    </source>
</evidence>
<keyword evidence="6 14" id="KW-0255">Endonuclease</keyword>
<keyword evidence="9 14" id="KW-0269">Exonuclease</keyword>
<evidence type="ECO:0000256" key="11">
    <source>
        <dbReference type="ARBA" id="ARBA00034221"/>
    </source>
</evidence>
<dbReference type="GO" id="GO:0004521">
    <property type="term" value="F:RNA endonuclease activity"/>
    <property type="evidence" value="ECO:0007669"/>
    <property type="project" value="UniProtKB-UniRule"/>
</dbReference>
<evidence type="ECO:0000256" key="3">
    <source>
        <dbReference type="ARBA" id="ARBA00022552"/>
    </source>
</evidence>
<protein>
    <recommendedName>
        <fullName evidence="14 15">Ribonuclease J</fullName>
        <shortName evidence="14">RNase J</shortName>
        <ecNumber evidence="14 15">3.1.-.-</ecNumber>
    </recommendedName>
</protein>
<gene>
    <name evidence="14" type="primary">rnj</name>
    <name evidence="20" type="ORF">F4V43_05705</name>
</gene>
<comment type="subcellular location">
    <subcellularLocation>
        <location evidence="1 14 15">Cytoplasm</location>
    </subcellularLocation>
</comment>
<keyword evidence="21" id="KW-1185">Reference proteome</keyword>
<evidence type="ECO:0000313" key="21">
    <source>
        <dbReference type="Proteomes" id="UP000367750"/>
    </source>
</evidence>
<comment type="function">
    <text evidence="12">Counteracts the endogenous Pycsar antiviral defense system. Phosphodiesterase that enables metal-dependent hydrolysis of host cyclic nucleotide Pycsar defense signals such as cCMP and cUMP.</text>
</comment>
<evidence type="ECO:0000313" key="20">
    <source>
        <dbReference type="EMBL" id="KAA9006447.1"/>
    </source>
</evidence>
<feature type="binding site" evidence="18">
    <location>
        <position position="79"/>
    </location>
    <ligand>
        <name>Zn(2+)</name>
        <dbReference type="ChEBI" id="CHEBI:29105"/>
        <label>2</label>
        <note>catalytic</note>
    </ligand>
</feature>
<keyword evidence="3 14" id="KW-0698">rRNA processing</keyword>
<feature type="binding site" evidence="14 17">
    <location>
        <begin position="368"/>
        <end position="372"/>
    </location>
    <ligand>
        <name>substrate</name>
    </ligand>
</feature>
<dbReference type="GO" id="GO:0003723">
    <property type="term" value="F:RNA binding"/>
    <property type="evidence" value="ECO:0007669"/>
    <property type="project" value="UniProtKB-UniRule"/>
</dbReference>
<evidence type="ECO:0000256" key="6">
    <source>
        <dbReference type="ARBA" id="ARBA00022759"/>
    </source>
</evidence>
<evidence type="ECO:0000256" key="17">
    <source>
        <dbReference type="PIRSR" id="PIRSR004803-2"/>
    </source>
</evidence>
<dbReference type="Gene3D" id="3.10.20.580">
    <property type="match status" value="1"/>
</dbReference>
<feature type="binding site" evidence="18">
    <location>
        <position position="52"/>
    </location>
    <ligand>
        <name>Ca(2+)</name>
        <dbReference type="ChEBI" id="CHEBI:29108"/>
    </ligand>
</feature>
<dbReference type="Pfam" id="PF07521">
    <property type="entry name" value="RMMBL"/>
    <property type="match status" value="1"/>
</dbReference>
<comment type="catalytic activity">
    <reaction evidence="13">
        <text>3',5'-cyclic UMP + H2O = UMP + H(+)</text>
        <dbReference type="Rhea" id="RHEA:70575"/>
        <dbReference type="ChEBI" id="CHEBI:15377"/>
        <dbReference type="ChEBI" id="CHEBI:15378"/>
        <dbReference type="ChEBI" id="CHEBI:57865"/>
        <dbReference type="ChEBI" id="CHEBI:184387"/>
    </reaction>
    <physiologicalReaction direction="left-to-right" evidence="13">
        <dbReference type="Rhea" id="RHEA:70576"/>
    </physiologicalReaction>
</comment>
<dbReference type="EC" id="3.1.-.-" evidence="14 15"/>
<evidence type="ECO:0000256" key="7">
    <source>
        <dbReference type="ARBA" id="ARBA00022801"/>
    </source>
</evidence>
<dbReference type="GO" id="GO:0005737">
    <property type="term" value="C:cytoplasm"/>
    <property type="evidence" value="ECO:0007669"/>
    <property type="project" value="UniProtKB-SubCell"/>
</dbReference>
<dbReference type="SMART" id="SM00849">
    <property type="entry name" value="Lactamase_B"/>
    <property type="match status" value="1"/>
</dbReference>
<dbReference type="FunFam" id="3.10.20.580:FF:000001">
    <property type="entry name" value="Ribonuclease J"/>
    <property type="match status" value="1"/>
</dbReference>
<dbReference type="InterPro" id="IPR001279">
    <property type="entry name" value="Metallo-B-lactamas"/>
</dbReference>
<feature type="binding site" evidence="17">
    <location>
        <begin position="235"/>
        <end position="237"/>
    </location>
    <ligand>
        <name>substrate</name>
    </ligand>
</feature>
<accession>A0A5J5GEF1</accession>
<feature type="active site" description="Proton acceptor" evidence="16">
    <location>
        <position position="372"/>
    </location>
</feature>
<comment type="cofactor">
    <cofactor evidence="15 18">
        <name>Zn(2+)</name>
        <dbReference type="ChEBI" id="CHEBI:29105"/>
    </cofactor>
    <text evidence="15 18">Binds 2 Zn(2+) ions per subunit. It is not clear if Zn(2+) or Mg(2+) is physiologically important.</text>
</comment>
<dbReference type="RefSeq" id="WP_150457278.1">
    <property type="nucleotide sequence ID" value="NZ_VYKK01000005.1"/>
</dbReference>
<dbReference type="Gene3D" id="3.60.15.10">
    <property type="entry name" value="Ribonuclease Z/Hydroxyacylglutathione hydrolase-like"/>
    <property type="match status" value="1"/>
</dbReference>
<feature type="binding site" evidence="18">
    <location>
        <position position="166"/>
    </location>
    <ligand>
        <name>Zn(2+)</name>
        <dbReference type="ChEBI" id="CHEBI:29105"/>
        <label>1</label>
        <note>catalytic</note>
    </ligand>
</feature>
<dbReference type="InterPro" id="IPR042173">
    <property type="entry name" value="RNase_J_2"/>
</dbReference>
<evidence type="ECO:0000256" key="9">
    <source>
        <dbReference type="ARBA" id="ARBA00022839"/>
    </source>
</evidence>
<evidence type="ECO:0000256" key="1">
    <source>
        <dbReference type="ARBA" id="ARBA00004496"/>
    </source>
</evidence>
<evidence type="ECO:0000256" key="4">
    <source>
        <dbReference type="ARBA" id="ARBA00022722"/>
    </source>
</evidence>
<comment type="similarity">
    <text evidence="14 15">Belongs to the metallo-beta-lactamase superfamily. RNA-metabolizing metallo-beta-lactamase-like family. Bacterial RNase J subfamily.</text>
</comment>
<feature type="binding site" evidence="18">
    <location>
        <position position="77"/>
    </location>
    <ligand>
        <name>Zn(2+)</name>
        <dbReference type="ChEBI" id="CHEBI:29105"/>
        <label>1</label>
        <note>catalytic</note>
    </ligand>
</feature>
<comment type="catalytic activity">
    <reaction evidence="11">
        <text>3',5'-cyclic CMP + H2O = CMP + H(+)</text>
        <dbReference type="Rhea" id="RHEA:72675"/>
        <dbReference type="ChEBI" id="CHEBI:15377"/>
        <dbReference type="ChEBI" id="CHEBI:15378"/>
        <dbReference type="ChEBI" id="CHEBI:58003"/>
        <dbReference type="ChEBI" id="CHEBI:60377"/>
    </reaction>
    <physiologicalReaction direction="left-to-right" evidence="11">
        <dbReference type="Rhea" id="RHEA:72676"/>
    </physiologicalReaction>
</comment>
<evidence type="ECO:0000256" key="2">
    <source>
        <dbReference type="ARBA" id="ARBA00022490"/>
    </source>
</evidence>
<dbReference type="InterPro" id="IPR036866">
    <property type="entry name" value="RibonucZ/Hydroxyglut_hydro"/>
</dbReference>
<keyword evidence="5 15" id="KW-0479">Metal-binding</keyword>
<dbReference type="InterPro" id="IPR041636">
    <property type="entry name" value="RNase_J_C"/>
</dbReference>
<evidence type="ECO:0000256" key="8">
    <source>
        <dbReference type="ARBA" id="ARBA00022833"/>
    </source>
</evidence>
<dbReference type="PANTHER" id="PTHR43694">
    <property type="entry name" value="RIBONUCLEASE J"/>
    <property type="match status" value="1"/>
</dbReference>
<dbReference type="Gene3D" id="3.40.50.10710">
    <property type="entry name" value="Metallo-hydrolase/oxidoreductase"/>
    <property type="match status" value="1"/>
</dbReference>
<sequence length="559" mass="61267">MSKKNNNDKLTIFALGGVGEIGKNMYVVQYGNDIVVVDAGLKFPEEDMLGIDIVIPDISYLTENRDKVRGILLTHGHEDHIGGLPYVLKHLNVPVYGTKLTLGLVENKLKEANMLGETKRILIHEDSVVKLGNTLVATFFRTNHSIPDSVGICIETPEGNVVHTGDFKFDHTPVNGQYANLHRMAEIGQKGVLALMSDSTNAEKPGFTPSEKNVGVVLEDIFRKADQRVVVATFASNVHRIQQVVNAAEQTGRKITVIGRSMVNVVSIASELGYLHLPDGMLIEPEEMNRMAANRVVVLCTGSQGEPMSALTRMARSSHRKVDILPGDTVIIAATPVPGNEKYVGRTIDELFRLGANVIYSGSNSGVHVSGHGSQEELKLMLNLMKPKFFIPIHGEYRMQRRHSLLAESVGVDPDNIFITEIGEMVEIQNGSARRAGKVTSGNVLIDGLGVGDVGNIVLRDRKLLSQDGILVVVVTLSKQNGAIVSGPDIISRGFVYVRESEGLLDEANRIVSSTLQRLMSEKVNEWASLKTSVKDSLGRFLFEQTRRRPMILPIIMEV</sequence>
<evidence type="ECO:0000256" key="16">
    <source>
        <dbReference type="PIRSR" id="PIRSR004803-1"/>
    </source>
</evidence>
<dbReference type="Pfam" id="PF22505">
    <property type="entry name" value="RNase_J_b_CASP"/>
    <property type="match status" value="1"/>
</dbReference>
<dbReference type="PROSITE" id="PS01292">
    <property type="entry name" value="UPF0036"/>
    <property type="match status" value="1"/>
</dbReference>
<comment type="caution">
    <text evidence="20">The sequence shown here is derived from an EMBL/GenBank/DDBJ whole genome shotgun (WGS) entry which is preliminary data.</text>
</comment>
<dbReference type="GO" id="GO:0006364">
    <property type="term" value="P:rRNA processing"/>
    <property type="evidence" value="ECO:0007669"/>
    <property type="project" value="UniProtKB-UniRule"/>
</dbReference>
<dbReference type="InterPro" id="IPR001587">
    <property type="entry name" value="RNase_J_CS"/>
</dbReference>
<feature type="domain" description="Metallo-beta-lactamase" evidence="19">
    <location>
        <begin position="22"/>
        <end position="218"/>
    </location>
</feature>
<feature type="binding site" evidence="18">
    <location>
        <position position="447"/>
    </location>
    <ligand>
        <name>Ca(2+)</name>
        <dbReference type="ChEBI" id="CHEBI:29108"/>
    </ligand>
</feature>
<dbReference type="Pfam" id="PF00753">
    <property type="entry name" value="Lactamase_B"/>
    <property type="match status" value="1"/>
</dbReference>
<evidence type="ECO:0000256" key="10">
    <source>
        <dbReference type="ARBA" id="ARBA00022884"/>
    </source>
</evidence>
<comment type="subunit">
    <text evidence="14">Homodimer, may be a subunit of the RNA degradosome.</text>
</comment>
<dbReference type="CDD" id="cd07714">
    <property type="entry name" value="RNaseJ_MBL-fold"/>
    <property type="match status" value="1"/>
</dbReference>
<evidence type="ECO:0000256" key="18">
    <source>
        <dbReference type="PIRSR" id="PIRSR004803-3"/>
    </source>
</evidence>
<keyword evidence="18" id="KW-0106">Calcium</keyword>
<dbReference type="HAMAP" id="MF_01491">
    <property type="entry name" value="RNase_J_bact"/>
    <property type="match status" value="1"/>
</dbReference>
<feature type="binding site" evidence="18">
    <location>
        <position position="394"/>
    </location>
    <ligand>
        <name>Zn(2+)</name>
        <dbReference type="ChEBI" id="CHEBI:29105"/>
        <label>1</label>
        <note>catalytic</note>
    </ligand>
</feature>
<dbReference type="Proteomes" id="UP000367750">
    <property type="component" value="Unassembled WGS sequence"/>
</dbReference>
<keyword evidence="2 14" id="KW-0963">Cytoplasm</keyword>
<organism evidence="20 21">
    <name type="scientific">Paenibacillus spiritus</name>
    <dbReference type="NCBI Taxonomy" id="2496557"/>
    <lineage>
        <taxon>Bacteria</taxon>
        <taxon>Bacillati</taxon>
        <taxon>Bacillota</taxon>
        <taxon>Bacilli</taxon>
        <taxon>Bacillales</taxon>
        <taxon>Paenibacillaceae</taxon>
        <taxon>Paenibacillus</taxon>
    </lineage>
</organism>
<feature type="active site" description="Proton donor" evidence="16">
    <location>
        <position position="198"/>
    </location>
</feature>
<feature type="binding site" evidence="18">
    <location>
        <position position="50"/>
    </location>
    <ligand>
        <name>Ca(2+)</name>
        <dbReference type="ChEBI" id="CHEBI:29108"/>
    </ligand>
</feature>
<dbReference type="InterPro" id="IPR055132">
    <property type="entry name" value="RNase_J_b_CASP"/>
</dbReference>
<dbReference type="SUPFAM" id="SSF56281">
    <property type="entry name" value="Metallo-hydrolase/oxidoreductase"/>
    <property type="match status" value="1"/>
</dbReference>
<dbReference type="GO" id="GO:0008270">
    <property type="term" value="F:zinc ion binding"/>
    <property type="evidence" value="ECO:0007669"/>
    <property type="project" value="InterPro"/>
</dbReference>
<dbReference type="OrthoDB" id="9758375at2"/>
<evidence type="ECO:0000256" key="12">
    <source>
        <dbReference type="ARBA" id="ARBA00034301"/>
    </source>
</evidence>
<comment type="cofactor">
    <cofactor evidence="18">
        <name>Ca(2+)</name>
        <dbReference type="ChEBI" id="CHEBI:29108"/>
    </cofactor>
    <text evidence="18">Binds 1 Ca(2+) cation per subunit. Seen in 1 crystal structure, it is not clear if it is physiologically important.</text>
</comment>
<feature type="binding site" evidence="18">
    <location>
        <position position="144"/>
    </location>
    <ligand>
        <name>Zn(2+)</name>
        <dbReference type="ChEBI" id="CHEBI:29105"/>
        <label>1</label>
        <note>catalytic</note>
    </ligand>
</feature>
<evidence type="ECO:0000256" key="13">
    <source>
        <dbReference type="ARBA" id="ARBA00048505"/>
    </source>
</evidence>
<dbReference type="GO" id="GO:0004534">
    <property type="term" value="F:5'-3' RNA exonuclease activity"/>
    <property type="evidence" value="ECO:0007669"/>
    <property type="project" value="UniProtKB-UniRule"/>
</dbReference>
<feature type="binding site" evidence="18">
    <location>
        <position position="80"/>
    </location>
    <ligand>
        <name>Zn(2+)</name>
        <dbReference type="ChEBI" id="CHEBI:29105"/>
        <label>1</label>
        <note>catalytic</note>
    </ligand>
</feature>
<dbReference type="InterPro" id="IPR004613">
    <property type="entry name" value="RNase_J"/>
</dbReference>
<dbReference type="EMBL" id="VYKK01000005">
    <property type="protein sequence ID" value="KAA9006447.1"/>
    <property type="molecule type" value="Genomic_DNA"/>
</dbReference>
<dbReference type="Pfam" id="PF17770">
    <property type="entry name" value="RNase_J_C"/>
    <property type="match status" value="1"/>
</dbReference>
<evidence type="ECO:0000256" key="14">
    <source>
        <dbReference type="HAMAP-Rule" id="MF_01491"/>
    </source>
</evidence>
<evidence type="ECO:0000256" key="5">
    <source>
        <dbReference type="ARBA" id="ARBA00022723"/>
    </source>
</evidence>
<dbReference type="InterPro" id="IPR030854">
    <property type="entry name" value="RNase_J_bac"/>
</dbReference>
<dbReference type="PIRSF" id="PIRSF004803">
    <property type="entry name" value="RnjA"/>
    <property type="match status" value="1"/>
</dbReference>
<reference evidence="20 21" key="1">
    <citation type="submission" date="2019-09" db="EMBL/GenBank/DDBJ databases">
        <title>Bacillus ochoae sp. nov., Paenibacillus whitsoniae sp. nov., Paenibacillus spiritus sp. nov. Isolated from the Mars Exploration Rover during spacecraft assembly.</title>
        <authorList>
            <person name="Seuylemezian A."/>
            <person name="Vaishampayan P."/>
        </authorList>
    </citation>
    <scope>NUCLEOTIDE SEQUENCE [LARGE SCALE GENOMIC DNA]</scope>
    <source>
        <strain evidence="20 21">MER_111</strain>
    </source>
</reference>
<keyword evidence="8 18" id="KW-0862">Zinc</keyword>
<comment type="function">
    <text evidence="14">An RNase that has 5'-3' exonuclease and possibly endonuclease activity. Involved in maturation of rRNA and in some organisms also mRNA maturation and/or decay.</text>
</comment>
<dbReference type="InterPro" id="IPR011108">
    <property type="entry name" value="RMMBL"/>
</dbReference>
<proteinExistence type="inferred from homology"/>
<keyword evidence="4 14" id="KW-0540">Nuclease</keyword>